<reference evidence="5 6" key="1">
    <citation type="journal article" date="2019" name="Int. J. Syst. Evol. Microbiol.">
        <title>The Global Catalogue of Microorganisms (GCM) 10K type strain sequencing project: providing services to taxonomists for standard genome sequencing and annotation.</title>
        <authorList>
            <consortium name="The Broad Institute Genomics Platform"/>
            <consortium name="The Broad Institute Genome Sequencing Center for Infectious Disease"/>
            <person name="Wu L."/>
            <person name="Ma J."/>
        </authorList>
    </citation>
    <scope>NUCLEOTIDE SEQUENCE [LARGE SCALE GENOMIC DNA]</scope>
    <source>
        <strain evidence="5 6">JCM 14283</strain>
    </source>
</reference>
<dbReference type="SUPFAM" id="SSF51197">
    <property type="entry name" value="Clavaminate synthase-like"/>
    <property type="match status" value="1"/>
</dbReference>
<dbReference type="InterPro" id="IPR003347">
    <property type="entry name" value="JmjC_dom"/>
</dbReference>
<proteinExistence type="predicted"/>
<dbReference type="Proteomes" id="UP001501285">
    <property type="component" value="Unassembled WGS sequence"/>
</dbReference>
<evidence type="ECO:0000256" key="2">
    <source>
        <dbReference type="ARBA" id="ARBA00022723"/>
    </source>
</evidence>
<dbReference type="InterPro" id="IPR039994">
    <property type="entry name" value="NO66-like"/>
</dbReference>
<dbReference type="SMART" id="SM00558">
    <property type="entry name" value="JmjC"/>
    <property type="match status" value="1"/>
</dbReference>
<comment type="cofactor">
    <cofactor evidence="1">
        <name>Fe(2+)</name>
        <dbReference type="ChEBI" id="CHEBI:29033"/>
    </cofactor>
</comment>
<evidence type="ECO:0000313" key="6">
    <source>
        <dbReference type="Proteomes" id="UP001501285"/>
    </source>
</evidence>
<dbReference type="EMBL" id="BAAANB010000021">
    <property type="protein sequence ID" value="GAA2032991.1"/>
    <property type="molecule type" value="Genomic_DNA"/>
</dbReference>
<keyword evidence="3" id="KW-0408">Iron</keyword>
<evidence type="ECO:0000313" key="5">
    <source>
        <dbReference type="EMBL" id="GAA2032991.1"/>
    </source>
</evidence>
<feature type="domain" description="JmjC" evidence="4">
    <location>
        <begin position="114"/>
        <end position="264"/>
    </location>
</feature>
<name>A0ABN2UB00_9MICO</name>
<dbReference type="Gene3D" id="2.60.120.650">
    <property type="entry name" value="Cupin"/>
    <property type="match status" value="1"/>
</dbReference>
<accession>A0ABN2UB00</accession>
<keyword evidence="6" id="KW-1185">Reference proteome</keyword>
<sequence length="415" mass="45172">MTAGTTDRVPTHERGHSALERLVPEDRDEFARTHWGRAPVVTRAADLPEGLTDLFGEESVDELVSRRGLRAPFLRLAKNGRTLGDREFTQGGGVGASVADQVSDDRLLAHFADGATIVLQGLHRTWAPLLDFTQQLAEELGHPVQANAYVTPSQNTGFSDHYDVHDVFVLQMRGEKRWRVRRPVHVAPLRDEPWTDHRAEVQEAALREPDHEFTLRPGDVLYLPRGWVHSATALGGMSIHLTLGVHVWTRRHVADEMVAMALAEASRDERLRASLELSSGGFDHQGITPDVELVRQALVGALQSIQPAAVVDALEARARAASRPAPVSPLAQVAAAHALSPDTVLRLRPHVAARLVPGDDGSATVRSRVAAFPVEARDLGTLVALVADGELRADMVGLELARQLMLAGLLVVVDD</sequence>
<dbReference type="RefSeq" id="WP_343991611.1">
    <property type="nucleotide sequence ID" value="NZ_BAAANB010000021.1"/>
</dbReference>
<evidence type="ECO:0000259" key="4">
    <source>
        <dbReference type="PROSITE" id="PS51184"/>
    </source>
</evidence>
<evidence type="ECO:0000256" key="3">
    <source>
        <dbReference type="ARBA" id="ARBA00023004"/>
    </source>
</evidence>
<dbReference type="PANTHER" id="PTHR13096:SF9">
    <property type="entry name" value="BIFUNCTIONAL LYSINE-SPECIFIC DEMETHYLASE AND HISTIDYL-HYDROXYLASE"/>
    <property type="match status" value="1"/>
</dbReference>
<dbReference type="Pfam" id="PF08007">
    <property type="entry name" value="JmjC_2"/>
    <property type="match status" value="1"/>
</dbReference>
<evidence type="ECO:0000256" key="1">
    <source>
        <dbReference type="ARBA" id="ARBA00001954"/>
    </source>
</evidence>
<dbReference type="PANTHER" id="PTHR13096">
    <property type="entry name" value="MINA53 MYC INDUCED NUCLEAR ANTIGEN"/>
    <property type="match status" value="1"/>
</dbReference>
<comment type="caution">
    <text evidence="5">The sequence shown here is derived from an EMBL/GenBank/DDBJ whole genome shotgun (WGS) entry which is preliminary data.</text>
</comment>
<organism evidence="5 6">
    <name type="scientific">Terrabacter terrae</name>
    <dbReference type="NCBI Taxonomy" id="318434"/>
    <lineage>
        <taxon>Bacteria</taxon>
        <taxon>Bacillati</taxon>
        <taxon>Actinomycetota</taxon>
        <taxon>Actinomycetes</taxon>
        <taxon>Micrococcales</taxon>
        <taxon>Intrasporangiaceae</taxon>
        <taxon>Terrabacter</taxon>
    </lineage>
</organism>
<keyword evidence="2" id="KW-0479">Metal-binding</keyword>
<dbReference type="PROSITE" id="PS51184">
    <property type="entry name" value="JMJC"/>
    <property type="match status" value="1"/>
</dbReference>
<gene>
    <name evidence="5" type="ORF">GCM10009740_24080</name>
</gene>
<protein>
    <recommendedName>
        <fullName evidence="4">JmjC domain-containing protein</fullName>
    </recommendedName>
</protein>